<evidence type="ECO:0000256" key="5">
    <source>
        <dbReference type="SAM" id="Phobius"/>
    </source>
</evidence>
<dbReference type="InterPro" id="IPR022369">
    <property type="entry name" value="Integral_membrane_TerC_rswitch"/>
</dbReference>
<name>A0A6J7TW52_9ZZZZ</name>
<protein>
    <submittedName>
        <fullName evidence="7">Unannotated protein</fullName>
    </submittedName>
</protein>
<evidence type="ECO:0000313" key="6">
    <source>
        <dbReference type="EMBL" id="CAB5011654.1"/>
    </source>
</evidence>
<feature type="transmembrane region" description="Helical" evidence="5">
    <location>
        <begin position="36"/>
        <end position="60"/>
    </location>
</feature>
<feature type="transmembrane region" description="Helical" evidence="5">
    <location>
        <begin position="254"/>
        <end position="271"/>
    </location>
</feature>
<dbReference type="NCBIfam" id="TIGR03718">
    <property type="entry name" value="R_switched_Alx"/>
    <property type="match status" value="1"/>
</dbReference>
<comment type="subcellular location">
    <subcellularLocation>
        <location evidence="1">Membrane</location>
        <topology evidence="1">Multi-pass membrane protein</topology>
    </subcellularLocation>
</comment>
<feature type="transmembrane region" description="Helical" evidence="5">
    <location>
        <begin position="101"/>
        <end position="123"/>
    </location>
</feature>
<sequence>MGAGTWFFFAGVVASLLLIDLLVVHRKASIMTTRRAAVESAVWISIGLLFSLYVLAAFGASSSGEYLSAYLIEKSLSIDNVFVWSVILTHYRVPEQFQHRVLFWGIFGALAMRFAFIFAGVAVIQKFDFTLVVFGAFLAYTGAQLFRGDDDFDPSKSKPMALFHRFVPSTEDLDGQKLITRRNGRRLATPLLAVLVLIEVTDVIFAVDSVPAVLAISHEQFIAFSSNAFAILGLRALYFVLADIRHRFEYLEQGIATILIFVGVKMALSLWFHIPTYVSLVVIAGVLAASVLWSVRKTQGDSSEG</sequence>
<keyword evidence="2 5" id="KW-0812">Transmembrane</keyword>
<evidence type="ECO:0000256" key="3">
    <source>
        <dbReference type="ARBA" id="ARBA00022989"/>
    </source>
</evidence>
<gene>
    <name evidence="6" type="ORF">UFOPK4098_00327</name>
    <name evidence="7" type="ORF">UFOPK4347_00055</name>
</gene>
<dbReference type="PANTHER" id="PTHR30238:SF0">
    <property type="entry name" value="THYLAKOID MEMBRANE PROTEIN TERC, CHLOROPLASTIC"/>
    <property type="match status" value="1"/>
</dbReference>
<feature type="transmembrane region" description="Helical" evidence="5">
    <location>
        <begin position="191"/>
        <end position="216"/>
    </location>
</feature>
<accession>A0A6J7TW52</accession>
<evidence type="ECO:0000256" key="2">
    <source>
        <dbReference type="ARBA" id="ARBA00022692"/>
    </source>
</evidence>
<dbReference type="GO" id="GO:0016020">
    <property type="term" value="C:membrane"/>
    <property type="evidence" value="ECO:0007669"/>
    <property type="project" value="UniProtKB-SubCell"/>
</dbReference>
<dbReference type="InterPro" id="IPR005496">
    <property type="entry name" value="Integral_membrane_TerC"/>
</dbReference>
<organism evidence="7">
    <name type="scientific">freshwater metagenome</name>
    <dbReference type="NCBI Taxonomy" id="449393"/>
    <lineage>
        <taxon>unclassified sequences</taxon>
        <taxon>metagenomes</taxon>
        <taxon>ecological metagenomes</taxon>
    </lineage>
</organism>
<keyword evidence="3 5" id="KW-1133">Transmembrane helix</keyword>
<evidence type="ECO:0000313" key="7">
    <source>
        <dbReference type="EMBL" id="CAB5057883.1"/>
    </source>
</evidence>
<reference evidence="7" key="1">
    <citation type="submission" date="2020-05" db="EMBL/GenBank/DDBJ databases">
        <authorList>
            <person name="Chiriac C."/>
            <person name="Salcher M."/>
            <person name="Ghai R."/>
            <person name="Kavagutti S V."/>
        </authorList>
    </citation>
    <scope>NUCLEOTIDE SEQUENCE</scope>
</reference>
<evidence type="ECO:0000256" key="4">
    <source>
        <dbReference type="ARBA" id="ARBA00023136"/>
    </source>
</evidence>
<dbReference type="EMBL" id="CAFBPN010000008">
    <property type="protein sequence ID" value="CAB5011654.1"/>
    <property type="molecule type" value="Genomic_DNA"/>
</dbReference>
<dbReference type="EMBL" id="CAFBQU010000001">
    <property type="protein sequence ID" value="CAB5057883.1"/>
    <property type="molecule type" value="Genomic_DNA"/>
</dbReference>
<feature type="transmembrane region" description="Helical" evidence="5">
    <location>
        <begin position="222"/>
        <end position="242"/>
    </location>
</feature>
<feature type="transmembrane region" description="Helical" evidence="5">
    <location>
        <begin position="129"/>
        <end position="146"/>
    </location>
</feature>
<proteinExistence type="predicted"/>
<dbReference type="PANTHER" id="PTHR30238">
    <property type="entry name" value="MEMBRANE BOUND PREDICTED REDOX MODULATOR"/>
    <property type="match status" value="1"/>
</dbReference>
<feature type="transmembrane region" description="Helical" evidence="5">
    <location>
        <begin position="6"/>
        <end position="24"/>
    </location>
</feature>
<feature type="transmembrane region" description="Helical" evidence="5">
    <location>
        <begin position="66"/>
        <end position="89"/>
    </location>
</feature>
<dbReference type="Pfam" id="PF03741">
    <property type="entry name" value="TerC"/>
    <property type="match status" value="1"/>
</dbReference>
<feature type="transmembrane region" description="Helical" evidence="5">
    <location>
        <begin position="277"/>
        <end position="295"/>
    </location>
</feature>
<dbReference type="AlphaFoldDB" id="A0A6J7TW52"/>
<keyword evidence="4 5" id="KW-0472">Membrane</keyword>
<evidence type="ECO:0000256" key="1">
    <source>
        <dbReference type="ARBA" id="ARBA00004141"/>
    </source>
</evidence>